<evidence type="ECO:0000256" key="5">
    <source>
        <dbReference type="ARBA" id="ARBA00022989"/>
    </source>
</evidence>
<evidence type="ECO:0000256" key="2">
    <source>
        <dbReference type="ARBA" id="ARBA00022475"/>
    </source>
</evidence>
<evidence type="ECO:0000256" key="4">
    <source>
        <dbReference type="ARBA" id="ARBA00022692"/>
    </source>
</evidence>
<feature type="transmembrane region" description="Helical" evidence="9">
    <location>
        <begin position="88"/>
        <end position="107"/>
    </location>
</feature>
<evidence type="ECO:0000256" key="3">
    <source>
        <dbReference type="ARBA" id="ARBA00022679"/>
    </source>
</evidence>
<reference evidence="10 11" key="1">
    <citation type="journal article" date="2019" name="Int. J. Syst. Evol. Microbiol.">
        <title>The Global Catalogue of Microorganisms (GCM) 10K type strain sequencing project: providing services to taxonomists for standard genome sequencing and annotation.</title>
        <authorList>
            <consortium name="The Broad Institute Genomics Platform"/>
            <consortium name="The Broad Institute Genome Sequencing Center for Infectious Disease"/>
            <person name="Wu L."/>
            <person name="Ma J."/>
        </authorList>
    </citation>
    <scope>NUCLEOTIDE SEQUENCE [LARGE SCALE GENOMIC DNA]</scope>
    <source>
        <strain evidence="10 11">JCM 10649</strain>
    </source>
</reference>
<evidence type="ECO:0000256" key="8">
    <source>
        <dbReference type="SAM" id="MobiDB-lite"/>
    </source>
</evidence>
<name>A0ABN1ANK9_9ACTN</name>
<sequence>MSAPDALARWLRGRAPWPVLAVAPLWGALYVVKVLSGSRAAIDNAVVVRAARTLLEGGSPYADKRFLYLPGAVFAAVPQAPVPDRVLFYAVPVVTAALVLVGVVLALRIFGVRADSRLAAAMTAGLGLFLPFYGIVHLGNWTVLSVVAFPAALLLARQGRWCGAAVVIGAAVALKPMLVPVLLLFVLARQWRALAWAVGVPVAVSLAAAVALPRPELFFTRTLPFLLHGQDAYARPFDASWPAVLPRLGVPQPLAVTLAALAAVAVLVAARARWRAGGDQGLRLVECASLLMLAAFLVSRPSFLHYMLVVLPPLVASVVERTAAVRSVWFWLPMLPQVAGVRWPYLETTQRHAFKDIVLITGVAAALALHAWRLRARPPDEVTVSGRPYAFRSGRDSPNRADGSDGAECAHQDNSADRTEMR</sequence>
<evidence type="ECO:0000256" key="1">
    <source>
        <dbReference type="ARBA" id="ARBA00004651"/>
    </source>
</evidence>
<evidence type="ECO:0000256" key="7">
    <source>
        <dbReference type="ARBA" id="ARBA00024033"/>
    </source>
</evidence>
<organism evidence="10 11">
    <name type="scientific">Streptomyces stramineus</name>
    <dbReference type="NCBI Taxonomy" id="173861"/>
    <lineage>
        <taxon>Bacteria</taxon>
        <taxon>Bacillati</taxon>
        <taxon>Actinomycetota</taxon>
        <taxon>Actinomycetes</taxon>
        <taxon>Kitasatosporales</taxon>
        <taxon>Streptomycetaceae</taxon>
        <taxon>Streptomyces</taxon>
    </lineage>
</organism>
<feature type="transmembrane region" description="Helical" evidence="9">
    <location>
        <begin position="66"/>
        <end position="82"/>
    </location>
</feature>
<feature type="region of interest" description="Disordered" evidence="8">
    <location>
        <begin position="384"/>
        <end position="422"/>
    </location>
</feature>
<feature type="transmembrane region" description="Helical" evidence="9">
    <location>
        <begin position="193"/>
        <end position="212"/>
    </location>
</feature>
<keyword evidence="4 9" id="KW-0812">Transmembrane</keyword>
<dbReference type="Proteomes" id="UP001499895">
    <property type="component" value="Unassembled WGS sequence"/>
</dbReference>
<evidence type="ECO:0000313" key="10">
    <source>
        <dbReference type="EMBL" id="GAA0480746.1"/>
    </source>
</evidence>
<evidence type="ECO:0000313" key="11">
    <source>
        <dbReference type="Proteomes" id="UP001499895"/>
    </source>
</evidence>
<feature type="transmembrane region" description="Helical" evidence="9">
    <location>
        <begin position="163"/>
        <end position="186"/>
    </location>
</feature>
<evidence type="ECO:0000256" key="9">
    <source>
        <dbReference type="SAM" id="Phobius"/>
    </source>
</evidence>
<feature type="compositionally biased region" description="Basic and acidic residues" evidence="8">
    <location>
        <begin position="393"/>
        <end position="422"/>
    </location>
</feature>
<dbReference type="InterPro" id="IPR018584">
    <property type="entry name" value="GT87"/>
</dbReference>
<keyword evidence="11" id="KW-1185">Reference proteome</keyword>
<comment type="similarity">
    <text evidence="7">Belongs to the glycosyltransferase 87 family.</text>
</comment>
<feature type="transmembrane region" description="Helical" evidence="9">
    <location>
        <begin position="15"/>
        <end position="32"/>
    </location>
</feature>
<keyword evidence="6 9" id="KW-0472">Membrane</keyword>
<protein>
    <submittedName>
        <fullName evidence="10">Glycosyltransferase family 87 protein</fullName>
    </submittedName>
</protein>
<comment type="caution">
    <text evidence="10">The sequence shown here is derived from an EMBL/GenBank/DDBJ whole genome shotgun (WGS) entry which is preliminary data.</text>
</comment>
<gene>
    <name evidence="10" type="ORF">GCM10009544_48340</name>
</gene>
<dbReference type="EMBL" id="BAAAHB010000067">
    <property type="protein sequence ID" value="GAA0480746.1"/>
    <property type="molecule type" value="Genomic_DNA"/>
</dbReference>
<keyword evidence="5 9" id="KW-1133">Transmembrane helix</keyword>
<proteinExistence type="inferred from homology"/>
<comment type="subcellular location">
    <subcellularLocation>
        <location evidence="1">Cell membrane</location>
        <topology evidence="1">Multi-pass membrane protein</topology>
    </subcellularLocation>
</comment>
<keyword evidence="2" id="KW-1003">Cell membrane</keyword>
<keyword evidence="3" id="KW-0808">Transferase</keyword>
<feature type="transmembrane region" description="Helical" evidence="9">
    <location>
        <begin position="284"/>
        <end position="308"/>
    </location>
</feature>
<dbReference type="Pfam" id="PF09594">
    <property type="entry name" value="GT87"/>
    <property type="match status" value="1"/>
</dbReference>
<feature type="transmembrane region" description="Helical" evidence="9">
    <location>
        <begin position="119"/>
        <end position="143"/>
    </location>
</feature>
<feature type="transmembrane region" description="Helical" evidence="9">
    <location>
        <begin position="254"/>
        <end position="272"/>
    </location>
</feature>
<accession>A0ABN1ANK9</accession>
<dbReference type="RefSeq" id="WP_344094379.1">
    <property type="nucleotide sequence ID" value="NZ_BAAAHB010000067.1"/>
</dbReference>
<evidence type="ECO:0000256" key="6">
    <source>
        <dbReference type="ARBA" id="ARBA00023136"/>
    </source>
</evidence>